<evidence type="ECO:0008006" key="4">
    <source>
        <dbReference type="Google" id="ProtNLM"/>
    </source>
</evidence>
<keyword evidence="3" id="KW-1185">Reference proteome</keyword>
<dbReference type="SUPFAM" id="SSF54529">
    <property type="entry name" value="Mitochondrial glycoprotein MAM33-like"/>
    <property type="match status" value="1"/>
</dbReference>
<evidence type="ECO:0000313" key="2">
    <source>
        <dbReference type="EMBL" id="CAK5267777.1"/>
    </source>
</evidence>
<feature type="region of interest" description="Disordered" evidence="1">
    <location>
        <begin position="128"/>
        <end position="147"/>
    </location>
</feature>
<dbReference type="InterPro" id="IPR003428">
    <property type="entry name" value="MAM33"/>
</dbReference>
<dbReference type="PANTHER" id="PTHR10826:SF1">
    <property type="entry name" value="COMPLEMENT COMPONENT 1 Q SUBCOMPONENT-BINDING PROTEIN, MITOCHONDRIAL"/>
    <property type="match status" value="1"/>
</dbReference>
<protein>
    <recommendedName>
        <fullName evidence="4">Mitochondrial glyco protein</fullName>
    </recommendedName>
</protein>
<dbReference type="GO" id="GO:0005759">
    <property type="term" value="C:mitochondrial matrix"/>
    <property type="evidence" value="ECO:0007669"/>
    <property type="project" value="InterPro"/>
</dbReference>
<sequence>MSVARTLRQLSAVSSRVSSRQLAVSSTRTLLARRVAQPSTLRAFSASARASKAGSSDAPLSLKLEQELTFELNEQQESAEPEFLTSFKKQGLWTVIDEAGNNEVTLTRQFGNENIRLVFSVSDLANQEPNEFEDMEERNDEEQESGSDAMRAVVSITKGNAPGALDIDMTVQGGQFLVENVTFYNDSKLGQDISVEGDWKRRGLYIGPEFTTLDVHLQEQFEKFLQERDVGEATAFFIPEYAQFKEQKEYVQWLKNVRDFIDA</sequence>
<dbReference type="EMBL" id="CAVNYO010000134">
    <property type="protein sequence ID" value="CAK5267777.1"/>
    <property type="molecule type" value="Genomic_DNA"/>
</dbReference>
<dbReference type="Proteomes" id="UP001295794">
    <property type="component" value="Unassembled WGS sequence"/>
</dbReference>
<dbReference type="Pfam" id="PF02330">
    <property type="entry name" value="MAM33"/>
    <property type="match status" value="1"/>
</dbReference>
<feature type="compositionally biased region" description="Acidic residues" evidence="1">
    <location>
        <begin position="130"/>
        <end position="145"/>
    </location>
</feature>
<dbReference type="Gene3D" id="3.10.280.10">
    <property type="entry name" value="Mitochondrial glycoprotein"/>
    <property type="match status" value="1"/>
</dbReference>
<organism evidence="2 3">
    <name type="scientific">Mycena citricolor</name>
    <dbReference type="NCBI Taxonomy" id="2018698"/>
    <lineage>
        <taxon>Eukaryota</taxon>
        <taxon>Fungi</taxon>
        <taxon>Dikarya</taxon>
        <taxon>Basidiomycota</taxon>
        <taxon>Agaricomycotina</taxon>
        <taxon>Agaricomycetes</taxon>
        <taxon>Agaricomycetidae</taxon>
        <taxon>Agaricales</taxon>
        <taxon>Marasmiineae</taxon>
        <taxon>Mycenaceae</taxon>
        <taxon>Mycena</taxon>
    </lineage>
</organism>
<comment type="caution">
    <text evidence="2">The sequence shown here is derived from an EMBL/GenBank/DDBJ whole genome shotgun (WGS) entry which is preliminary data.</text>
</comment>
<accession>A0AAD2Q2Q1</accession>
<reference evidence="2" key="1">
    <citation type="submission" date="2023-11" db="EMBL/GenBank/DDBJ databases">
        <authorList>
            <person name="De Vega J J."/>
            <person name="De Vega J J."/>
        </authorList>
    </citation>
    <scope>NUCLEOTIDE SEQUENCE</scope>
</reference>
<dbReference type="GO" id="GO:0042256">
    <property type="term" value="P:cytosolic ribosome assembly"/>
    <property type="evidence" value="ECO:0007669"/>
    <property type="project" value="TreeGrafter"/>
</dbReference>
<evidence type="ECO:0000256" key="1">
    <source>
        <dbReference type="SAM" id="MobiDB-lite"/>
    </source>
</evidence>
<evidence type="ECO:0000313" key="3">
    <source>
        <dbReference type="Proteomes" id="UP001295794"/>
    </source>
</evidence>
<dbReference type="InterPro" id="IPR036561">
    <property type="entry name" value="MAM33_sf"/>
</dbReference>
<dbReference type="PANTHER" id="PTHR10826">
    <property type="entry name" value="COMPLEMENT COMPONENT 1"/>
    <property type="match status" value="1"/>
</dbReference>
<dbReference type="AlphaFoldDB" id="A0AAD2Q2Q1"/>
<gene>
    <name evidence="2" type="ORF">MYCIT1_LOCUS10576</name>
</gene>
<proteinExistence type="predicted"/>
<name>A0AAD2Q2Q1_9AGAR</name>